<dbReference type="InterPro" id="IPR017896">
    <property type="entry name" value="4Fe4S_Fe-S-bd"/>
</dbReference>
<gene>
    <name evidence="7" type="ORF">HY730_05270</name>
</gene>
<dbReference type="AlphaFoldDB" id="A0A933GN20"/>
<feature type="domain" description="4Fe-4S ferredoxin-type" evidence="5">
    <location>
        <begin position="40"/>
        <end position="69"/>
    </location>
</feature>
<dbReference type="InterPro" id="IPR050395">
    <property type="entry name" value="4Fe4S_Ferredoxin_RnfB"/>
</dbReference>
<protein>
    <submittedName>
        <fullName evidence="7">4Fe-4S binding protein</fullName>
    </submittedName>
</protein>
<dbReference type="Pfam" id="PF02906">
    <property type="entry name" value="Fe_hyd_lg_C"/>
    <property type="match status" value="2"/>
</dbReference>
<dbReference type="Gene3D" id="1.10.15.40">
    <property type="entry name" value="Electron transport complex subunit B, putative Fe-S cluster"/>
    <property type="match status" value="1"/>
</dbReference>
<evidence type="ECO:0000259" key="6">
    <source>
        <dbReference type="PROSITE" id="PS51656"/>
    </source>
</evidence>
<reference evidence="7" key="1">
    <citation type="submission" date="2020-07" db="EMBL/GenBank/DDBJ databases">
        <title>Huge and variable diversity of episymbiotic CPR bacteria and DPANN archaea in groundwater ecosystems.</title>
        <authorList>
            <person name="He C.Y."/>
            <person name="Keren R."/>
            <person name="Whittaker M."/>
            <person name="Farag I.F."/>
            <person name="Doudna J."/>
            <person name="Cate J.H.D."/>
            <person name="Banfield J.F."/>
        </authorList>
    </citation>
    <scope>NUCLEOTIDE SEQUENCE</scope>
    <source>
        <strain evidence="7">NC_groundwater_1482_Ag_S-0.65um_47_24</strain>
    </source>
</reference>
<evidence type="ECO:0000256" key="4">
    <source>
        <dbReference type="ARBA" id="ARBA00023014"/>
    </source>
</evidence>
<sequence length="448" mass="49571">MENYFDILRVDQEKCISGTCHGGIHCIMTCPVEAIRVYEGHAILMEEKCIACGRCIRDCPDHSISAEDLTLEELKNYQYPVAIPSPALYGQFGRGIGPEKILGALKKLGFKDVFESAVGGELAGVATRLFLSQYKGPKPLISSACPAIVRLIQTRFPIFINQVIPVESPREIAAKEFRRTVIPNLKVSDKEVGIFYVAPCPAEMIAIKCPESIGPSNFNGSFPITQLYGNIFETLMSGDYEPHPSQINSVSVSWAAIGGEIRELEKRLLVGKEGSTIVVDGVRNVIKVLEEVENGQLKDIEFIEARACLRGCVGGALTVGDRYVAASKVRKLIREFKGKKRIKIEEVQDLYEQGFYSRPYPLKARPVVALGESRMEALKKMVERDRILKLLPGIDCGSCGAPSCRVLAEDIVQGRKEITDCIFKLREKVKDLAEEVLKWASKTPSSMP</sequence>
<dbReference type="SUPFAM" id="SSF53920">
    <property type="entry name" value="Fe-only hydrogenase"/>
    <property type="match status" value="1"/>
</dbReference>
<proteinExistence type="predicted"/>
<keyword evidence="4" id="KW-0411">Iron-sulfur</keyword>
<dbReference type="Pfam" id="PF04060">
    <property type="entry name" value="FeS"/>
    <property type="match status" value="1"/>
</dbReference>
<comment type="caution">
    <text evidence="7">The sequence shown here is derived from an EMBL/GenBank/DDBJ whole genome shotgun (WGS) entry which is preliminary data.</text>
</comment>
<evidence type="ECO:0000259" key="5">
    <source>
        <dbReference type="PROSITE" id="PS51379"/>
    </source>
</evidence>
<dbReference type="Pfam" id="PF00037">
    <property type="entry name" value="Fer4"/>
    <property type="match status" value="1"/>
</dbReference>
<evidence type="ECO:0000313" key="8">
    <source>
        <dbReference type="Proteomes" id="UP000772181"/>
    </source>
</evidence>
<dbReference type="GO" id="GO:0051539">
    <property type="term" value="F:4 iron, 4 sulfur cluster binding"/>
    <property type="evidence" value="ECO:0007669"/>
    <property type="project" value="UniProtKB-KW"/>
</dbReference>
<name>A0A933GN20_UNCTE</name>
<keyword evidence="2" id="KW-0479">Metal-binding</keyword>
<dbReference type="Gene3D" id="3.40.950.10">
    <property type="entry name" value="Fe-only Hydrogenase (Larger Subunit), Chain L, domain 3"/>
    <property type="match status" value="1"/>
</dbReference>
<feature type="domain" description="4Fe-4S" evidence="6">
    <location>
        <begin position="377"/>
        <end position="438"/>
    </location>
</feature>
<dbReference type="Proteomes" id="UP000772181">
    <property type="component" value="Unassembled WGS sequence"/>
</dbReference>
<accession>A0A933GN20</accession>
<dbReference type="PROSITE" id="PS51656">
    <property type="entry name" value="4FE4S"/>
    <property type="match status" value="1"/>
</dbReference>
<feature type="domain" description="4Fe-4S ferredoxin-type" evidence="5">
    <location>
        <begin position="6"/>
        <end position="39"/>
    </location>
</feature>
<dbReference type="PROSITE" id="PS00198">
    <property type="entry name" value="4FE4S_FER_1"/>
    <property type="match status" value="1"/>
</dbReference>
<keyword evidence="3" id="KW-0408">Iron</keyword>
<dbReference type="PANTHER" id="PTHR43560">
    <property type="entry name" value="ION-TRANSLOCATING OXIDOREDUCTASE COMPLEX SUBUNIT B"/>
    <property type="match status" value="1"/>
</dbReference>
<evidence type="ECO:0000313" key="7">
    <source>
        <dbReference type="EMBL" id="MBI4595774.1"/>
    </source>
</evidence>
<dbReference type="InterPro" id="IPR009016">
    <property type="entry name" value="Fe_hydrogenase"/>
</dbReference>
<dbReference type="SUPFAM" id="SSF54862">
    <property type="entry name" value="4Fe-4S ferredoxins"/>
    <property type="match status" value="1"/>
</dbReference>
<dbReference type="EMBL" id="JACQWF010000239">
    <property type="protein sequence ID" value="MBI4595774.1"/>
    <property type="molecule type" value="Genomic_DNA"/>
</dbReference>
<dbReference type="InterPro" id="IPR017900">
    <property type="entry name" value="4Fe4S_Fe_S_CS"/>
</dbReference>
<organism evidence="7 8">
    <name type="scientific">Tectimicrobiota bacterium</name>
    <dbReference type="NCBI Taxonomy" id="2528274"/>
    <lineage>
        <taxon>Bacteria</taxon>
        <taxon>Pseudomonadati</taxon>
        <taxon>Nitrospinota/Tectimicrobiota group</taxon>
        <taxon>Candidatus Tectimicrobiota</taxon>
    </lineage>
</organism>
<dbReference type="PANTHER" id="PTHR43560:SF1">
    <property type="entry name" value="ION-TRANSLOCATING OXIDOREDUCTASE COMPLEX SUBUNIT B"/>
    <property type="match status" value="1"/>
</dbReference>
<dbReference type="InterPro" id="IPR007202">
    <property type="entry name" value="4Fe-4S_dom"/>
</dbReference>
<evidence type="ECO:0000256" key="3">
    <source>
        <dbReference type="ARBA" id="ARBA00023004"/>
    </source>
</evidence>
<dbReference type="GO" id="GO:0046872">
    <property type="term" value="F:metal ion binding"/>
    <property type="evidence" value="ECO:0007669"/>
    <property type="project" value="UniProtKB-KW"/>
</dbReference>
<dbReference type="InterPro" id="IPR004108">
    <property type="entry name" value="Fe_hydrogenase_lsu_C"/>
</dbReference>
<dbReference type="Gene3D" id="3.30.70.20">
    <property type="match status" value="1"/>
</dbReference>
<keyword evidence="1" id="KW-0004">4Fe-4S</keyword>
<evidence type="ECO:0000256" key="1">
    <source>
        <dbReference type="ARBA" id="ARBA00022485"/>
    </source>
</evidence>
<dbReference type="PROSITE" id="PS51379">
    <property type="entry name" value="4FE4S_FER_2"/>
    <property type="match status" value="2"/>
</dbReference>
<evidence type="ECO:0000256" key="2">
    <source>
        <dbReference type="ARBA" id="ARBA00022723"/>
    </source>
</evidence>